<keyword evidence="17" id="KW-0443">Lipid metabolism</keyword>
<evidence type="ECO:0000256" key="5">
    <source>
        <dbReference type="ARBA" id="ARBA00008209"/>
    </source>
</evidence>
<dbReference type="Gene3D" id="1.10.630.10">
    <property type="entry name" value="Cytochrome P450"/>
    <property type="match status" value="1"/>
</dbReference>
<dbReference type="GO" id="GO:0020037">
    <property type="term" value="F:heme binding"/>
    <property type="evidence" value="ECO:0007669"/>
    <property type="project" value="InterPro"/>
</dbReference>
<keyword evidence="9 30" id="KW-0812">Transmembrane</keyword>
<dbReference type="InterPro" id="IPR036396">
    <property type="entry name" value="Cyt_P450_sf"/>
</dbReference>
<evidence type="ECO:0000313" key="31">
    <source>
        <dbReference type="EMBL" id="KAG5196961.1"/>
    </source>
</evidence>
<feature type="region of interest" description="Disordered" evidence="29">
    <location>
        <begin position="781"/>
        <end position="812"/>
    </location>
</feature>
<evidence type="ECO:0000256" key="18">
    <source>
        <dbReference type="ARBA" id="ARBA00023136"/>
    </source>
</evidence>
<evidence type="ECO:0000256" key="14">
    <source>
        <dbReference type="ARBA" id="ARBA00023002"/>
    </source>
</evidence>
<accession>A0A836CVF6</accession>
<dbReference type="Pfam" id="PF00067">
    <property type="entry name" value="p450"/>
    <property type="match status" value="1"/>
</dbReference>
<dbReference type="FunFam" id="1.10.630.10:FF:000060">
    <property type="entry name" value="Cytochrome P450 family 39 subfamily A member 1"/>
    <property type="match status" value="1"/>
</dbReference>
<dbReference type="GO" id="GO:0019722">
    <property type="term" value="P:calcium-mediated signaling"/>
    <property type="evidence" value="ECO:0007669"/>
    <property type="project" value="InterPro"/>
</dbReference>
<evidence type="ECO:0000256" key="22">
    <source>
        <dbReference type="ARBA" id="ARBA00049645"/>
    </source>
</evidence>
<evidence type="ECO:0000256" key="30">
    <source>
        <dbReference type="SAM" id="Phobius"/>
    </source>
</evidence>
<evidence type="ECO:0000256" key="8">
    <source>
        <dbReference type="ARBA" id="ARBA00022617"/>
    </source>
</evidence>
<evidence type="ECO:0000256" key="26">
    <source>
        <dbReference type="ARBA" id="ARBA00077814"/>
    </source>
</evidence>
<dbReference type="GO" id="GO:0005789">
    <property type="term" value="C:endoplasmic reticulum membrane"/>
    <property type="evidence" value="ECO:0007669"/>
    <property type="project" value="UniProtKB-SubCell"/>
</dbReference>
<evidence type="ECO:0000256" key="12">
    <source>
        <dbReference type="ARBA" id="ARBA00022848"/>
    </source>
</evidence>
<comment type="function">
    <text evidence="20">Inhibits calcineurin-dependent transcriptional responses by binding to the catalytic domain of calcineurin A. Could play a role during central nervous system development.</text>
</comment>
<dbReference type="EMBL" id="JAEMGP010000020">
    <property type="protein sequence ID" value="KAG5196961.1"/>
    <property type="molecule type" value="Genomic_DNA"/>
</dbReference>
<evidence type="ECO:0000256" key="4">
    <source>
        <dbReference type="ARBA" id="ARBA00004860"/>
    </source>
</evidence>
<evidence type="ECO:0000256" key="10">
    <source>
        <dbReference type="ARBA" id="ARBA00022723"/>
    </source>
</evidence>
<keyword evidence="15 28" id="KW-0408">Iron</keyword>
<feature type="transmembrane region" description="Helical" evidence="30">
    <location>
        <begin position="266"/>
        <end position="290"/>
    </location>
</feature>
<dbReference type="InterPro" id="IPR012677">
    <property type="entry name" value="Nucleotide-bd_a/b_plait_sf"/>
</dbReference>
<evidence type="ECO:0000256" key="28">
    <source>
        <dbReference type="PIRSR" id="PIRSR602403-1"/>
    </source>
</evidence>
<dbReference type="Proteomes" id="UP000664991">
    <property type="component" value="Unassembled WGS sequence"/>
</dbReference>
<evidence type="ECO:0000256" key="29">
    <source>
        <dbReference type="SAM" id="MobiDB-lite"/>
    </source>
</evidence>
<feature type="binding site" description="axial binding residue" evidence="28">
    <location>
        <position position="414"/>
    </location>
    <ligand>
        <name>heme</name>
        <dbReference type="ChEBI" id="CHEBI:30413"/>
    </ligand>
    <ligandPart>
        <name>Fe</name>
        <dbReference type="ChEBI" id="CHEBI:18248"/>
    </ligandPart>
</feature>
<comment type="pathway">
    <text evidence="4">Lipid metabolism; bile acid biosynthesis.</text>
</comment>
<dbReference type="InterPro" id="IPR002403">
    <property type="entry name" value="Cyt_P450_E_grp-IV"/>
</dbReference>
<dbReference type="Pfam" id="PF04847">
    <property type="entry name" value="Calcipressin"/>
    <property type="match status" value="1"/>
</dbReference>
<evidence type="ECO:0000256" key="19">
    <source>
        <dbReference type="ARBA" id="ARBA00023221"/>
    </source>
</evidence>
<evidence type="ECO:0000256" key="3">
    <source>
        <dbReference type="ARBA" id="ARBA00004477"/>
    </source>
</evidence>
<evidence type="ECO:0000256" key="7">
    <source>
        <dbReference type="ARBA" id="ARBA00015789"/>
    </source>
</evidence>
<evidence type="ECO:0000256" key="24">
    <source>
        <dbReference type="ARBA" id="ARBA00066439"/>
    </source>
</evidence>
<gene>
    <name evidence="31" type="ORF">JEQ12_010415</name>
</gene>
<dbReference type="CDD" id="cd12709">
    <property type="entry name" value="RRM_RCAN2"/>
    <property type="match status" value="1"/>
</dbReference>
<feature type="transmembrane region" description="Helical" evidence="30">
    <location>
        <begin position="7"/>
        <end position="23"/>
    </location>
</feature>
<comment type="function">
    <text evidence="23">A cytochrome P450 monooxygenase involved in neural cholesterol clearance through bile acid synthesis. Catalyzes 7-alpha hydroxylation of (24S)-hydroxycholesterol, a neural oxysterol that is metabolized to bile acids in the liver. Mechanistically, uses molecular oxygen inserting one oxygen atom into a substrate, and reducing the second into a water molecule, with two electrons provided by NADPH via cytochrome P450 reductase (CPR; NADPH-ferrihemoprotein reductase).</text>
</comment>
<comment type="similarity">
    <text evidence="6">Belongs to the cytochrome P450 family.</text>
</comment>
<dbReference type="GO" id="GO:0008396">
    <property type="term" value="F:oxysterol 7-alpha-hydroxylase activity"/>
    <property type="evidence" value="ECO:0007669"/>
    <property type="project" value="TreeGrafter"/>
</dbReference>
<dbReference type="GO" id="GO:0007586">
    <property type="term" value="P:digestion"/>
    <property type="evidence" value="ECO:0007669"/>
    <property type="project" value="UniProtKB-ARBA"/>
</dbReference>
<dbReference type="PANTHER" id="PTHR24304:SF2">
    <property type="entry name" value="24-HYDROXYCHOLESTEROL 7-ALPHA-HYDROXYLASE"/>
    <property type="match status" value="1"/>
</dbReference>
<evidence type="ECO:0000256" key="25">
    <source>
        <dbReference type="ARBA" id="ARBA00071791"/>
    </source>
</evidence>
<evidence type="ECO:0000256" key="27">
    <source>
        <dbReference type="ARBA" id="ARBA00078877"/>
    </source>
</evidence>
<evidence type="ECO:0000256" key="17">
    <source>
        <dbReference type="ARBA" id="ARBA00023098"/>
    </source>
</evidence>
<evidence type="ECO:0000256" key="23">
    <source>
        <dbReference type="ARBA" id="ARBA00056715"/>
    </source>
</evidence>
<name>A0A836CVF6_SHEEP</name>
<dbReference type="SUPFAM" id="SSF54928">
    <property type="entry name" value="RNA-binding domain, RBD"/>
    <property type="match status" value="1"/>
</dbReference>
<keyword evidence="19" id="KW-0753">Steroid metabolism</keyword>
<comment type="similarity">
    <text evidence="5">Belongs to the RCAN family.</text>
</comment>
<evidence type="ECO:0000256" key="11">
    <source>
        <dbReference type="ARBA" id="ARBA00022824"/>
    </source>
</evidence>
<evidence type="ECO:0000313" key="32">
    <source>
        <dbReference type="Proteomes" id="UP000664991"/>
    </source>
</evidence>
<comment type="cofactor">
    <cofactor evidence="1 28">
        <name>heme</name>
        <dbReference type="ChEBI" id="CHEBI:30413"/>
    </cofactor>
</comment>
<comment type="pathway">
    <text evidence="22">Steroid metabolism; cholesterol degradation.</text>
</comment>
<dbReference type="SUPFAM" id="SSF48264">
    <property type="entry name" value="Cytochrome P450"/>
    <property type="match status" value="1"/>
</dbReference>
<keyword evidence="16" id="KW-0503">Monooxygenase</keyword>
<dbReference type="InterPro" id="IPR050529">
    <property type="entry name" value="CYP450_sterol_14alpha_dmase"/>
</dbReference>
<keyword evidence="10 28" id="KW-0479">Metal-binding</keyword>
<dbReference type="GO" id="GO:0033782">
    <property type="term" value="F:24S-hydroxycholesterol 7-alpha-hydroxylase activity"/>
    <property type="evidence" value="ECO:0007669"/>
    <property type="project" value="UniProtKB-EC"/>
</dbReference>
<evidence type="ECO:0000256" key="6">
    <source>
        <dbReference type="ARBA" id="ARBA00010617"/>
    </source>
</evidence>
<keyword evidence="8 28" id="KW-0349">Heme</keyword>
<dbReference type="GO" id="GO:0003676">
    <property type="term" value="F:nucleic acid binding"/>
    <property type="evidence" value="ECO:0007669"/>
    <property type="project" value="InterPro"/>
</dbReference>
<dbReference type="GO" id="GO:0042632">
    <property type="term" value="P:cholesterol homeostasis"/>
    <property type="evidence" value="ECO:0007669"/>
    <property type="project" value="TreeGrafter"/>
</dbReference>
<evidence type="ECO:0000256" key="9">
    <source>
        <dbReference type="ARBA" id="ARBA00022692"/>
    </source>
</evidence>
<evidence type="ECO:0000256" key="21">
    <source>
        <dbReference type="ARBA" id="ARBA00029914"/>
    </source>
</evidence>
<dbReference type="InterPro" id="IPR034919">
    <property type="entry name" value="RCAN2_RRM"/>
</dbReference>
<comment type="caution">
    <text evidence="31">The sequence shown here is derived from an EMBL/GenBank/DDBJ whole genome shotgun (WGS) entry which is preliminary data.</text>
</comment>
<evidence type="ECO:0000256" key="15">
    <source>
        <dbReference type="ARBA" id="ARBA00023004"/>
    </source>
</evidence>
<sequence>MEFISPTVIIILGCVAVLLFLQWKNLRRPPCIRGWIPWIGAGFEFGKTPLEFIEKARIKYGPVFTVIVMGTRMTFVTEEEGINVFLKSKEVNFELAVQNPIYHTASIAKNIFLKLHEKLYITVKGKMGILNLYKFTGQLTEELQEQLQNLGAHGTTDLNKFMRHLLYPVTVNILFKKGLFPTDERKIREFHQHFQAYDEGFEYGSQLPECLLRNWSKSKKWLLALFEKNIPDIKTYKSAKDNSLTVMQAVLDLLEMEANEQKSPNYGLLLLWASLSNTVPVAFWTFAFVLSHPNIHRTIMEGISSVFGTAGKDKIKVSEDDLKKLPLIKWCILETIRLRAPGVITRKVLKPVKILNYTVPSGDLLMLSPFWLHRNPKYFPEPDLFKPERWKEANLEKHAFLDCFMAFGSGKYQCPGRWLALLEIQICIILIFYYYDCSLLDPLPKQDQLPQRSSPGDSSCTSCVHLQLTSSESKTCREEKSYTLFQEQGDFELGLRILYKFSYDLTRQKPFENTHITFADFLLIEKVGDIRSTLSVEDKGWLVFVLSRDDPYCLTRASKRLDFVGVEDGMRGDSYFIGMRSLGQQGCIPEDGGLFLLCCIDRDWAVTQCFTEEAFQAITDFTDLPNSLFACNVHQSVFEGEESKEKFEGLFRTYDDCVTFQLFKSFRRVRINFSNPKSAARARIELHETQFRGKKLKLYFAQVQTPETDGDKLHLAPPQPAKQFLISPPASPPVGWQPISDATPVLNYDLLYAVAKLGPGEKYELHAGTESTPSVVVHVCDSDIEEEEDPKTSPKPKIIQTRRPGPPPSVSN</sequence>
<dbReference type="AlphaFoldDB" id="A0A836CVF6"/>
<reference evidence="31 32" key="1">
    <citation type="submission" date="2020-12" db="EMBL/GenBank/DDBJ databases">
        <title>De novo assembly of Tibetan sheep genome.</title>
        <authorList>
            <person name="Li X."/>
        </authorList>
    </citation>
    <scope>NUCLEOTIDE SEQUENCE [LARGE SCALE GENOMIC DNA]</scope>
    <source>
        <tissue evidence="31">Heart</tissue>
    </source>
</reference>
<dbReference type="InterPro" id="IPR035979">
    <property type="entry name" value="RBD_domain_sf"/>
</dbReference>
<evidence type="ECO:0000256" key="1">
    <source>
        <dbReference type="ARBA" id="ARBA00001971"/>
    </source>
</evidence>
<dbReference type="InterPro" id="IPR001128">
    <property type="entry name" value="Cyt_P450"/>
</dbReference>
<dbReference type="GO" id="GO:0005506">
    <property type="term" value="F:iron ion binding"/>
    <property type="evidence" value="ECO:0007669"/>
    <property type="project" value="InterPro"/>
</dbReference>
<protein>
    <recommendedName>
        <fullName evidence="25">24-hydroxycholesterol 7-alpha-hydroxylase</fullName>
        <ecNumber evidence="24">1.14.14.26</ecNumber>
    </recommendedName>
    <alternativeName>
        <fullName evidence="7">Calcipressin-2</fullName>
    </alternativeName>
    <alternativeName>
        <fullName evidence="27">Cytochrome P450 39A1</fullName>
    </alternativeName>
    <alternativeName>
        <fullName evidence="26">Oxysterol 7-alpha-hydroxylase</fullName>
    </alternativeName>
    <alternativeName>
        <fullName evidence="21">Regulator of calcineurin 2</fullName>
    </alternativeName>
</protein>
<keyword evidence="13 30" id="KW-1133">Transmembrane helix</keyword>
<dbReference type="InterPro" id="IPR006931">
    <property type="entry name" value="Calcipressin"/>
</dbReference>
<dbReference type="EC" id="1.14.14.26" evidence="24"/>
<evidence type="ECO:0000256" key="2">
    <source>
        <dbReference type="ARBA" id="ARBA00004154"/>
    </source>
</evidence>
<dbReference type="PANTHER" id="PTHR24304">
    <property type="entry name" value="CYTOCHROME P450 FAMILY 7"/>
    <property type="match status" value="1"/>
</dbReference>
<organism evidence="31 32">
    <name type="scientific">Ovis aries</name>
    <name type="common">Sheep</name>
    <dbReference type="NCBI Taxonomy" id="9940"/>
    <lineage>
        <taxon>Eukaryota</taxon>
        <taxon>Metazoa</taxon>
        <taxon>Chordata</taxon>
        <taxon>Craniata</taxon>
        <taxon>Vertebrata</taxon>
        <taxon>Euteleostomi</taxon>
        <taxon>Mammalia</taxon>
        <taxon>Eutheria</taxon>
        <taxon>Laurasiatheria</taxon>
        <taxon>Artiodactyla</taxon>
        <taxon>Ruminantia</taxon>
        <taxon>Pecora</taxon>
        <taxon>Bovidae</taxon>
        <taxon>Caprinae</taxon>
        <taxon>Ovis</taxon>
    </lineage>
</organism>
<keyword evidence="11" id="KW-0256">Endoplasmic reticulum</keyword>
<dbReference type="PRINTS" id="PR00465">
    <property type="entry name" value="EP450IV"/>
</dbReference>
<keyword evidence="12" id="KW-0492">Microsome</keyword>
<comment type="subcellular location">
    <subcellularLocation>
        <location evidence="3">Endoplasmic reticulum membrane</location>
        <topology evidence="3">Multi-pass membrane protein</topology>
    </subcellularLocation>
    <subcellularLocation>
        <location evidence="2">Microsome membrane</location>
        <topology evidence="2">Multi-pass membrane protein</topology>
    </subcellularLocation>
</comment>
<keyword evidence="18 30" id="KW-0472">Membrane</keyword>
<dbReference type="GO" id="GO:0006699">
    <property type="term" value="P:bile acid biosynthetic process"/>
    <property type="evidence" value="ECO:0007669"/>
    <property type="project" value="TreeGrafter"/>
</dbReference>
<evidence type="ECO:0000256" key="16">
    <source>
        <dbReference type="ARBA" id="ARBA00023033"/>
    </source>
</evidence>
<proteinExistence type="inferred from homology"/>
<dbReference type="Gene3D" id="3.30.70.330">
    <property type="match status" value="1"/>
</dbReference>
<dbReference type="GO" id="GO:0016125">
    <property type="term" value="P:sterol metabolic process"/>
    <property type="evidence" value="ECO:0007669"/>
    <property type="project" value="UniProtKB-ARBA"/>
</dbReference>
<evidence type="ECO:0000256" key="20">
    <source>
        <dbReference type="ARBA" id="ARBA00024927"/>
    </source>
</evidence>
<dbReference type="FunFam" id="3.30.70.330:FF:000092">
    <property type="entry name" value="Calcipressin-2 isoform 2"/>
    <property type="match status" value="1"/>
</dbReference>
<keyword evidence="14" id="KW-0560">Oxidoreductase</keyword>
<evidence type="ECO:0000256" key="13">
    <source>
        <dbReference type="ARBA" id="ARBA00022989"/>
    </source>
</evidence>
<dbReference type="CDD" id="cd20635">
    <property type="entry name" value="CYP39A1"/>
    <property type="match status" value="1"/>
</dbReference>